<dbReference type="Pfam" id="PF11185">
    <property type="entry name" value="DUF2971"/>
    <property type="match status" value="1"/>
</dbReference>
<dbReference type="EnsemblBacteria" id="ACO79874">
    <property type="protein sequence ID" value="ACO79874"/>
    <property type="gene ID" value="Avin_37290"/>
</dbReference>
<dbReference type="InterPro" id="IPR021352">
    <property type="entry name" value="DUF2971"/>
</dbReference>
<dbReference type="Proteomes" id="UP000002424">
    <property type="component" value="Chromosome"/>
</dbReference>
<dbReference type="EMBL" id="CP001157">
    <property type="protein sequence ID" value="ACO79874.1"/>
    <property type="molecule type" value="Genomic_DNA"/>
</dbReference>
<evidence type="ECO:0000313" key="2">
    <source>
        <dbReference type="Proteomes" id="UP000002424"/>
    </source>
</evidence>
<gene>
    <name evidence="1" type="ordered locus">Avin_37290</name>
</gene>
<dbReference type="AlphaFoldDB" id="C1DRZ9"/>
<organism evidence="1 2">
    <name type="scientific">Azotobacter vinelandii (strain DJ / ATCC BAA-1303)</name>
    <dbReference type="NCBI Taxonomy" id="322710"/>
    <lineage>
        <taxon>Bacteria</taxon>
        <taxon>Pseudomonadati</taxon>
        <taxon>Pseudomonadota</taxon>
        <taxon>Gammaproteobacteria</taxon>
        <taxon>Pseudomonadales</taxon>
        <taxon>Pseudomonadaceae</taxon>
        <taxon>Azotobacter</taxon>
    </lineage>
</organism>
<protein>
    <recommendedName>
        <fullName evidence="3">DUF2971 domain-containing protein</fullName>
    </recommendedName>
</protein>
<accession>C1DRZ9</accession>
<dbReference type="eggNOG" id="ENOG5032S82">
    <property type="taxonomic scope" value="Bacteria"/>
</dbReference>
<dbReference type="HOGENOM" id="CLU_073012_0_0_6"/>
<name>C1DRZ9_AZOVD</name>
<proteinExistence type="predicted"/>
<dbReference type="OrthoDB" id="8548541at2"/>
<evidence type="ECO:0000313" key="1">
    <source>
        <dbReference type="EMBL" id="ACO79874.1"/>
    </source>
</evidence>
<evidence type="ECO:0008006" key="3">
    <source>
        <dbReference type="Google" id="ProtNLM"/>
    </source>
</evidence>
<dbReference type="KEGG" id="avn:Avin_37290"/>
<sequence length="284" mass="32331">MGLPKFLSLLQPKSLFFYNLELMAQGDPFEGTLPSSRFLHRSWNAVEDVPSELKGRLSGFLKRGETDLSIGLNRMKELAELRIRQAFAMRRAYFINCWHMNDHESAAMWDIYSKRNEGIAIVSCEERLEGALENCSLDIYGGKVIYGNYSSEKFVIDENSAFTPIIHKRMSFEYEKEFRLAYCDTSVTHKEIKSEKGFFNIDGDLIPDITPNGVVTRGRSEDEIEAITPTPGVNVNCDLNILINKIYISPLAEQWFYDIVASACSTYGITAPVEKSEIFSEPMR</sequence>
<reference evidence="1 2" key="1">
    <citation type="journal article" date="2009" name="J. Bacteriol.">
        <title>Genome sequence of Azotobacter vinelandii, an obligate aerobe specialized to support diverse anaerobic metabolic processes.</title>
        <authorList>
            <person name="Setubal J.C."/>
            <person name="dos Santos P."/>
            <person name="Goldman B.S."/>
            <person name="Ertesvag H."/>
            <person name="Espin G."/>
            <person name="Rubio L.M."/>
            <person name="Valla S."/>
            <person name="Almeida N.F."/>
            <person name="Balasubramanian D."/>
            <person name="Cromes L."/>
            <person name="Curatti L."/>
            <person name="Du Z."/>
            <person name="Godsy E."/>
            <person name="Goodner B."/>
            <person name="Hellner-Burris K."/>
            <person name="Hernandez J.A."/>
            <person name="Houmiel K."/>
            <person name="Imperial J."/>
            <person name="Kennedy C."/>
            <person name="Larson T.J."/>
            <person name="Latreille P."/>
            <person name="Ligon L.S."/>
            <person name="Lu J."/>
            <person name="Maerk M."/>
            <person name="Miller N.M."/>
            <person name="Norton S."/>
            <person name="O'Carroll I.P."/>
            <person name="Paulsen I."/>
            <person name="Raulfs E.C."/>
            <person name="Roemer R."/>
            <person name="Rosser J."/>
            <person name="Segura D."/>
            <person name="Slater S."/>
            <person name="Stricklin S.L."/>
            <person name="Studholme D.J."/>
            <person name="Sun J."/>
            <person name="Viana C.J."/>
            <person name="Wallin E."/>
            <person name="Wang B."/>
            <person name="Wheeler C."/>
            <person name="Zhu H."/>
            <person name="Dean D.R."/>
            <person name="Dixon R."/>
            <person name="Wood D."/>
        </authorList>
    </citation>
    <scope>NUCLEOTIDE SEQUENCE [LARGE SCALE GENOMIC DNA]</scope>
    <source>
        <strain evidence="2">DJ / ATCC BAA-1303</strain>
    </source>
</reference>
<keyword evidence="2" id="KW-1185">Reference proteome</keyword>